<evidence type="ECO:0000256" key="6">
    <source>
        <dbReference type="ARBA" id="ARBA00023274"/>
    </source>
</evidence>
<dbReference type="GO" id="GO:0005739">
    <property type="term" value="C:mitochondrion"/>
    <property type="evidence" value="ECO:0007669"/>
    <property type="project" value="UniProtKB-SubCell"/>
</dbReference>
<keyword evidence="5" id="KW-0496">Mitochondrion</keyword>
<keyword evidence="3" id="KW-0809">Transit peptide</keyword>
<organism evidence="9 10">
    <name type="scientific">Batillaria attramentaria</name>
    <dbReference type="NCBI Taxonomy" id="370345"/>
    <lineage>
        <taxon>Eukaryota</taxon>
        <taxon>Metazoa</taxon>
        <taxon>Spiralia</taxon>
        <taxon>Lophotrochozoa</taxon>
        <taxon>Mollusca</taxon>
        <taxon>Gastropoda</taxon>
        <taxon>Caenogastropoda</taxon>
        <taxon>Sorbeoconcha</taxon>
        <taxon>Cerithioidea</taxon>
        <taxon>Batillariidae</taxon>
        <taxon>Batillaria</taxon>
    </lineage>
</organism>
<evidence type="ECO:0000256" key="7">
    <source>
        <dbReference type="ARBA" id="ARBA00035192"/>
    </source>
</evidence>
<accession>A0ABD0LLK5</accession>
<dbReference type="EMBL" id="JACVVK020000041">
    <property type="protein sequence ID" value="KAK7499884.1"/>
    <property type="molecule type" value="Genomic_DNA"/>
</dbReference>
<dbReference type="InterPro" id="IPR039145">
    <property type="entry name" value="Ribosomal_mL40_metazoa/plant"/>
</dbReference>
<protein>
    <recommendedName>
        <fullName evidence="7">Large ribosomal subunit protein mL40</fullName>
    </recommendedName>
    <alternativeName>
        <fullName evidence="8">39S ribosomal protein L40, mitochondrial</fullName>
    </alternativeName>
</protein>
<comment type="similarity">
    <text evidence="2">Belongs to the mitochondrion-specific ribosomal protein mL40 family.</text>
</comment>
<dbReference type="Pfam" id="PF09812">
    <property type="entry name" value="MRP-L28"/>
    <property type="match status" value="1"/>
</dbReference>
<dbReference type="Proteomes" id="UP001519460">
    <property type="component" value="Unassembled WGS sequence"/>
</dbReference>
<dbReference type="GO" id="GO:1990904">
    <property type="term" value="C:ribonucleoprotein complex"/>
    <property type="evidence" value="ECO:0007669"/>
    <property type="project" value="UniProtKB-KW"/>
</dbReference>
<evidence type="ECO:0000256" key="4">
    <source>
        <dbReference type="ARBA" id="ARBA00022980"/>
    </source>
</evidence>
<dbReference type="InterPro" id="IPR019192">
    <property type="entry name" value="Ribosomal_mL40"/>
</dbReference>
<keyword evidence="10" id="KW-1185">Reference proteome</keyword>
<evidence type="ECO:0000313" key="10">
    <source>
        <dbReference type="Proteomes" id="UP001519460"/>
    </source>
</evidence>
<keyword evidence="6" id="KW-0687">Ribonucleoprotein</keyword>
<evidence type="ECO:0000256" key="3">
    <source>
        <dbReference type="ARBA" id="ARBA00022946"/>
    </source>
</evidence>
<dbReference type="GO" id="GO:0005840">
    <property type="term" value="C:ribosome"/>
    <property type="evidence" value="ECO:0007669"/>
    <property type="project" value="UniProtKB-KW"/>
</dbReference>
<dbReference type="AlphaFoldDB" id="A0ABD0LLK5"/>
<keyword evidence="4" id="KW-0689">Ribosomal protein</keyword>
<name>A0ABD0LLK5_9CAEN</name>
<comment type="caution">
    <text evidence="9">The sequence shown here is derived from an EMBL/GenBank/DDBJ whole genome shotgun (WGS) entry which is preliminary data.</text>
</comment>
<evidence type="ECO:0000256" key="1">
    <source>
        <dbReference type="ARBA" id="ARBA00004173"/>
    </source>
</evidence>
<evidence type="ECO:0000256" key="8">
    <source>
        <dbReference type="ARBA" id="ARBA00083752"/>
    </source>
</evidence>
<proteinExistence type="inferred from homology"/>
<reference evidence="9 10" key="1">
    <citation type="journal article" date="2023" name="Sci. Data">
        <title>Genome assembly of the Korean intertidal mud-creeper Batillaria attramentaria.</title>
        <authorList>
            <person name="Patra A.K."/>
            <person name="Ho P.T."/>
            <person name="Jun S."/>
            <person name="Lee S.J."/>
            <person name="Kim Y."/>
            <person name="Won Y.J."/>
        </authorList>
    </citation>
    <scope>NUCLEOTIDE SEQUENCE [LARGE SCALE GENOMIC DNA]</scope>
    <source>
        <strain evidence="9">Wonlab-2016</strain>
    </source>
</reference>
<dbReference type="PANTHER" id="PTHR13359:SF2">
    <property type="entry name" value="LARGE RIBOSOMAL SUBUNIT PROTEIN ML40"/>
    <property type="match status" value="1"/>
</dbReference>
<gene>
    <name evidence="9" type="ORF">BaRGS_00008975</name>
</gene>
<dbReference type="PANTHER" id="PTHR13359">
    <property type="entry name" value="39S RIBOSOMAL PROTEIN L40, MITOCHONDRIAL"/>
    <property type="match status" value="1"/>
</dbReference>
<comment type="subcellular location">
    <subcellularLocation>
        <location evidence="1">Mitochondrion</location>
    </subcellularLocation>
</comment>
<evidence type="ECO:0000256" key="5">
    <source>
        <dbReference type="ARBA" id="ARBA00023128"/>
    </source>
</evidence>
<evidence type="ECO:0000313" key="9">
    <source>
        <dbReference type="EMBL" id="KAK7499884.1"/>
    </source>
</evidence>
<evidence type="ECO:0000256" key="2">
    <source>
        <dbReference type="ARBA" id="ARBA00009360"/>
    </source>
</evidence>
<dbReference type="Gene3D" id="6.10.250.3440">
    <property type="match status" value="1"/>
</dbReference>
<sequence length="214" mass="24641">MASRALQSSLGGLILRISRLSVQTQVTPDAAIRCQRCLHTQMAPLLFHASEQLWGSPLKKKKKVDPAVLLARETKRKRKIERQMRRLEKLGRRLKPVDEIEGDPKLRNELQLRRREPAVLTFEESESRALLQKEWSRYKFRQFTEETAMLSSLLASQERALEELKFESPELYQMALQTDDGLVPFEMKGPTATPPIKGFDAVDGEYIDVTKTFD</sequence>
<dbReference type="FunFam" id="6.10.250.3440:FF:000001">
    <property type="entry name" value="Mitochondrial ribosomal protein L40"/>
    <property type="match status" value="1"/>
</dbReference>